<dbReference type="Pfam" id="PF00126">
    <property type="entry name" value="HTH_1"/>
    <property type="match status" value="1"/>
</dbReference>
<dbReference type="InterPro" id="IPR036388">
    <property type="entry name" value="WH-like_DNA-bd_sf"/>
</dbReference>
<dbReference type="PANTHER" id="PTHR30419">
    <property type="entry name" value="HTH-TYPE TRANSCRIPTIONAL REGULATOR YBHD"/>
    <property type="match status" value="1"/>
</dbReference>
<evidence type="ECO:0000313" key="6">
    <source>
        <dbReference type="EMBL" id="QET01647.1"/>
    </source>
</evidence>
<keyword evidence="2" id="KW-0805">Transcription regulation</keyword>
<dbReference type="Gene3D" id="1.10.10.10">
    <property type="entry name" value="Winged helix-like DNA-binding domain superfamily/Winged helix DNA-binding domain"/>
    <property type="match status" value="1"/>
</dbReference>
<evidence type="ECO:0000256" key="1">
    <source>
        <dbReference type="ARBA" id="ARBA00009437"/>
    </source>
</evidence>
<dbReference type="InterPro" id="IPR036390">
    <property type="entry name" value="WH_DNA-bd_sf"/>
</dbReference>
<dbReference type="Proteomes" id="UP000322822">
    <property type="component" value="Chromosome 1"/>
</dbReference>
<dbReference type="InterPro" id="IPR000847">
    <property type="entry name" value="LysR_HTH_N"/>
</dbReference>
<dbReference type="EMBL" id="CP044065">
    <property type="protein sequence ID" value="QET01647.1"/>
    <property type="molecule type" value="Genomic_DNA"/>
</dbReference>
<dbReference type="FunFam" id="1.10.10.10:FF:000001">
    <property type="entry name" value="LysR family transcriptional regulator"/>
    <property type="match status" value="1"/>
</dbReference>
<dbReference type="GO" id="GO:0005829">
    <property type="term" value="C:cytosol"/>
    <property type="evidence" value="ECO:0007669"/>
    <property type="project" value="TreeGrafter"/>
</dbReference>
<evidence type="ECO:0000256" key="4">
    <source>
        <dbReference type="ARBA" id="ARBA00023163"/>
    </source>
</evidence>
<evidence type="ECO:0000259" key="5">
    <source>
        <dbReference type="PROSITE" id="PS50931"/>
    </source>
</evidence>
<dbReference type="RefSeq" id="WP_150371711.1">
    <property type="nucleotide sequence ID" value="NZ_CP044065.1"/>
</dbReference>
<feature type="domain" description="HTH lysR-type" evidence="5">
    <location>
        <begin position="8"/>
        <end position="65"/>
    </location>
</feature>
<dbReference type="PANTHER" id="PTHR30419:SF8">
    <property type="entry name" value="NITROGEN ASSIMILATION TRANSCRIPTIONAL ACTIVATOR-RELATED"/>
    <property type="match status" value="1"/>
</dbReference>
<keyword evidence="3" id="KW-0238">DNA-binding</keyword>
<dbReference type="SUPFAM" id="SSF46785">
    <property type="entry name" value="Winged helix' DNA-binding domain"/>
    <property type="match status" value="1"/>
</dbReference>
<dbReference type="InterPro" id="IPR050950">
    <property type="entry name" value="HTH-type_LysR_regulators"/>
</dbReference>
<keyword evidence="4" id="KW-0804">Transcription</keyword>
<protein>
    <submittedName>
        <fullName evidence="6">LysR family transcriptional regulator</fullName>
    </submittedName>
</protein>
<reference evidence="6 7" key="1">
    <citation type="submission" date="2019-09" db="EMBL/GenBank/DDBJ databases">
        <title>FDA dAtabase for Regulatory Grade micrObial Sequences (FDA-ARGOS): Supporting development and validation of Infectious Disease Dx tests.</title>
        <authorList>
            <person name="Sciortino C."/>
            <person name="Tallon L."/>
            <person name="Sadzewicz L."/>
            <person name="Vavikolanu K."/>
            <person name="Mehta A."/>
            <person name="Aluvathingal J."/>
            <person name="Nadendla S."/>
            <person name="Nandy P."/>
            <person name="Geyer C."/>
            <person name="Yan Y."/>
            <person name="Sichtig H."/>
        </authorList>
    </citation>
    <scope>NUCLEOTIDE SEQUENCE [LARGE SCALE GENOMIC DNA]</scope>
    <source>
        <strain evidence="6 7">FDAARGOS_664</strain>
    </source>
</reference>
<dbReference type="GO" id="GO:0003677">
    <property type="term" value="F:DNA binding"/>
    <property type="evidence" value="ECO:0007669"/>
    <property type="project" value="UniProtKB-KW"/>
</dbReference>
<dbReference type="SUPFAM" id="SSF53850">
    <property type="entry name" value="Periplasmic binding protein-like II"/>
    <property type="match status" value="1"/>
</dbReference>
<accession>A0A5P2H116</accession>
<dbReference type="GO" id="GO:0003700">
    <property type="term" value="F:DNA-binding transcription factor activity"/>
    <property type="evidence" value="ECO:0007669"/>
    <property type="project" value="InterPro"/>
</dbReference>
<dbReference type="Pfam" id="PF03466">
    <property type="entry name" value="LysR_substrate"/>
    <property type="match status" value="1"/>
</dbReference>
<dbReference type="InterPro" id="IPR005119">
    <property type="entry name" value="LysR_subst-bd"/>
</dbReference>
<dbReference type="OrthoDB" id="8594260at2"/>
<evidence type="ECO:0000256" key="3">
    <source>
        <dbReference type="ARBA" id="ARBA00023125"/>
    </source>
</evidence>
<evidence type="ECO:0000256" key="2">
    <source>
        <dbReference type="ARBA" id="ARBA00023015"/>
    </source>
</evidence>
<sequence>MGQAGRVVNEHRLRYFFEVVKAGSIRGAAERLDVAASVVTRQIQQLERELGCRLLERHGRNVRPTEAAGLVIEHCRDRWASEELLLARLDELKGLQRGEIRIVAGEGFLEQLSQTLTLDFCKRYPNINLKLDQVSSYEVVRMVLEDEAHIGIAYCSPESGSVRLLRSRSLPVGLIAAPGHPLARMRAPIALKDVLPHRVALMQEQFGVRQLLVSAEYAEGIQFVPHFSSNSLAAVKNHVKSGATVTFLSANAVAREVATGELVHIPIRNSILEAATVQLIVRAGRASSAALQEVQRCITQMPLFAGGT</sequence>
<dbReference type="AlphaFoldDB" id="A0A5P2H116"/>
<evidence type="ECO:0000313" key="7">
    <source>
        <dbReference type="Proteomes" id="UP000322822"/>
    </source>
</evidence>
<organism evidence="6 7">
    <name type="scientific">Cupriavidus pauculus</name>
    <dbReference type="NCBI Taxonomy" id="82633"/>
    <lineage>
        <taxon>Bacteria</taxon>
        <taxon>Pseudomonadati</taxon>
        <taxon>Pseudomonadota</taxon>
        <taxon>Betaproteobacteria</taxon>
        <taxon>Burkholderiales</taxon>
        <taxon>Burkholderiaceae</taxon>
        <taxon>Cupriavidus</taxon>
    </lineage>
</organism>
<name>A0A5P2H116_9BURK</name>
<proteinExistence type="inferred from homology"/>
<comment type="similarity">
    <text evidence="1">Belongs to the LysR transcriptional regulatory family.</text>
</comment>
<dbReference type="Gene3D" id="3.40.190.290">
    <property type="match status" value="1"/>
</dbReference>
<gene>
    <name evidence="6" type="ORF">FOB72_06065</name>
</gene>
<dbReference type="PROSITE" id="PS50931">
    <property type="entry name" value="HTH_LYSR"/>
    <property type="match status" value="1"/>
</dbReference>